<dbReference type="PIRSF" id="PIRSF000097">
    <property type="entry name" value="AKR"/>
    <property type="match status" value="1"/>
</dbReference>
<dbReference type="OrthoDB" id="416253at2759"/>
<comment type="caution">
    <text evidence="6">The sequence shown here is derived from an EMBL/GenBank/DDBJ whole genome shotgun (WGS) entry which is preliminary data.</text>
</comment>
<accession>A0A9W8HBL1</accession>
<name>A0A9W8HBL1_9FUNG</name>
<dbReference type="InterPro" id="IPR020471">
    <property type="entry name" value="AKR"/>
</dbReference>
<dbReference type="CDD" id="cd19071">
    <property type="entry name" value="AKR_AKR1-5-like"/>
    <property type="match status" value="1"/>
</dbReference>
<dbReference type="FunFam" id="3.20.20.100:FF:000002">
    <property type="entry name" value="2,5-diketo-D-gluconic acid reductase A"/>
    <property type="match status" value="1"/>
</dbReference>
<dbReference type="PROSITE" id="PS00063">
    <property type="entry name" value="ALDOKETO_REDUCTASE_3"/>
    <property type="match status" value="1"/>
</dbReference>
<sequence>MLGFQKQSGVGNIKLKNGVLMPELGLGTWKGDEAGLLAQTVKTAIDLGYRHIDCATYYRNQREIGRALKEVAVPRKDLFIVSKIFQNNHRPERVAPALDEILDELQLDYLDLLLMHWPYALSPDMGHMGFSTSDLDPVPIMDTWRAMEILVESGKVRAIGVSNFNKSILQKMLPQCRVVPAVNQVEVHPYNPEHELVAFCEISGIAVTAYCPLGGFRVDVMGDATVQAIAKAHKCTPAQVLLSWLIARGIAAIPKSTSSARLAQNLQMVPLSLDDMQSLGRITTRQRKVDPSRDTPELKWIFHESEAECPLI</sequence>
<dbReference type="EMBL" id="JANBUL010000052">
    <property type="protein sequence ID" value="KAJ2783225.1"/>
    <property type="molecule type" value="Genomic_DNA"/>
</dbReference>
<proteinExistence type="predicted"/>
<reference evidence="6" key="1">
    <citation type="submission" date="2022-07" db="EMBL/GenBank/DDBJ databases">
        <title>Phylogenomic reconstructions and comparative analyses of Kickxellomycotina fungi.</title>
        <authorList>
            <person name="Reynolds N.K."/>
            <person name="Stajich J.E."/>
            <person name="Barry K."/>
            <person name="Grigoriev I.V."/>
            <person name="Crous P."/>
            <person name="Smith M.E."/>
        </authorList>
    </citation>
    <scope>NUCLEOTIDE SEQUENCE</scope>
    <source>
        <strain evidence="6">NBRC 105414</strain>
    </source>
</reference>
<keyword evidence="1" id="KW-0560">Oxidoreductase</keyword>
<dbReference type="PANTHER" id="PTHR11732">
    <property type="entry name" value="ALDO/KETO REDUCTASE"/>
    <property type="match status" value="1"/>
</dbReference>
<gene>
    <name evidence="6" type="ORF">H4R18_001826</name>
</gene>
<dbReference type="InterPro" id="IPR018170">
    <property type="entry name" value="Aldo/ket_reductase_CS"/>
</dbReference>
<evidence type="ECO:0000313" key="6">
    <source>
        <dbReference type="EMBL" id="KAJ2783225.1"/>
    </source>
</evidence>
<organism evidence="6 7">
    <name type="scientific">Coemansia javaensis</name>
    <dbReference type="NCBI Taxonomy" id="2761396"/>
    <lineage>
        <taxon>Eukaryota</taxon>
        <taxon>Fungi</taxon>
        <taxon>Fungi incertae sedis</taxon>
        <taxon>Zoopagomycota</taxon>
        <taxon>Kickxellomycotina</taxon>
        <taxon>Kickxellomycetes</taxon>
        <taxon>Kickxellales</taxon>
        <taxon>Kickxellaceae</taxon>
        <taxon>Coemansia</taxon>
    </lineage>
</organism>
<evidence type="ECO:0000256" key="4">
    <source>
        <dbReference type="PIRSR" id="PIRSR000097-3"/>
    </source>
</evidence>
<protein>
    <recommendedName>
        <fullName evidence="5">NADP-dependent oxidoreductase domain-containing protein</fullName>
    </recommendedName>
</protein>
<dbReference type="SUPFAM" id="SSF51430">
    <property type="entry name" value="NAD(P)-linked oxidoreductase"/>
    <property type="match status" value="1"/>
</dbReference>
<dbReference type="InterPro" id="IPR023210">
    <property type="entry name" value="NADP_OxRdtase_dom"/>
</dbReference>
<feature type="active site" description="Proton donor" evidence="2">
    <location>
        <position position="58"/>
    </location>
</feature>
<dbReference type="PROSITE" id="PS00798">
    <property type="entry name" value="ALDOKETO_REDUCTASE_1"/>
    <property type="match status" value="1"/>
</dbReference>
<dbReference type="Gene3D" id="3.20.20.100">
    <property type="entry name" value="NADP-dependent oxidoreductase domain"/>
    <property type="match status" value="1"/>
</dbReference>
<feature type="binding site" evidence="3">
    <location>
        <position position="116"/>
    </location>
    <ligand>
        <name>substrate</name>
    </ligand>
</feature>
<evidence type="ECO:0000313" key="7">
    <source>
        <dbReference type="Proteomes" id="UP001140217"/>
    </source>
</evidence>
<feature type="domain" description="NADP-dependent oxidoreductase" evidence="5">
    <location>
        <begin position="24"/>
        <end position="277"/>
    </location>
</feature>
<evidence type="ECO:0000256" key="2">
    <source>
        <dbReference type="PIRSR" id="PIRSR000097-1"/>
    </source>
</evidence>
<dbReference type="PROSITE" id="PS00062">
    <property type="entry name" value="ALDOKETO_REDUCTASE_2"/>
    <property type="match status" value="1"/>
</dbReference>
<dbReference type="PRINTS" id="PR00069">
    <property type="entry name" value="ALDKETRDTASE"/>
</dbReference>
<evidence type="ECO:0000256" key="1">
    <source>
        <dbReference type="ARBA" id="ARBA00023002"/>
    </source>
</evidence>
<evidence type="ECO:0000256" key="3">
    <source>
        <dbReference type="PIRSR" id="PIRSR000097-2"/>
    </source>
</evidence>
<keyword evidence="7" id="KW-1185">Reference proteome</keyword>
<dbReference type="InterPro" id="IPR036812">
    <property type="entry name" value="NAD(P)_OxRdtase_dom_sf"/>
</dbReference>
<evidence type="ECO:0000259" key="5">
    <source>
        <dbReference type="Pfam" id="PF00248"/>
    </source>
</evidence>
<dbReference type="AlphaFoldDB" id="A0A9W8HBL1"/>
<feature type="site" description="Lowers pKa of active site Tyr" evidence="4">
    <location>
        <position position="83"/>
    </location>
</feature>
<dbReference type="Pfam" id="PF00248">
    <property type="entry name" value="Aldo_ket_red"/>
    <property type="match status" value="1"/>
</dbReference>
<dbReference type="GO" id="GO:0016616">
    <property type="term" value="F:oxidoreductase activity, acting on the CH-OH group of donors, NAD or NADP as acceptor"/>
    <property type="evidence" value="ECO:0007669"/>
    <property type="project" value="UniProtKB-ARBA"/>
</dbReference>
<dbReference type="Proteomes" id="UP001140217">
    <property type="component" value="Unassembled WGS sequence"/>
</dbReference>